<comment type="caution">
    <text evidence="2">The sequence shown here is derived from an EMBL/GenBank/DDBJ whole genome shotgun (WGS) entry which is preliminary data.</text>
</comment>
<dbReference type="EMBL" id="JALHLF010000059">
    <property type="protein sequence ID" value="MCJ2183757.1"/>
    <property type="molecule type" value="Genomic_DNA"/>
</dbReference>
<name>A0ABT0BFD6_9SPHN</name>
<accession>A0ABT0BFD6</accession>
<dbReference type="Proteomes" id="UP001162881">
    <property type="component" value="Unassembled WGS sequence"/>
</dbReference>
<feature type="compositionally biased region" description="Low complexity" evidence="1">
    <location>
        <begin position="177"/>
        <end position="190"/>
    </location>
</feature>
<feature type="compositionally biased region" description="Basic and acidic residues" evidence="1">
    <location>
        <begin position="130"/>
        <end position="147"/>
    </location>
</feature>
<evidence type="ECO:0000313" key="2">
    <source>
        <dbReference type="EMBL" id="MCJ2183757.1"/>
    </source>
</evidence>
<keyword evidence="3" id="KW-1185">Reference proteome</keyword>
<feature type="region of interest" description="Disordered" evidence="1">
    <location>
        <begin position="30"/>
        <end position="214"/>
    </location>
</feature>
<proteinExistence type="predicted"/>
<evidence type="ECO:0000313" key="3">
    <source>
        <dbReference type="Proteomes" id="UP001162881"/>
    </source>
</evidence>
<sequence>MSALKWLLPIAGLGILAGFVASSDLRTFVKPWSDKPTLGTAVPSDSDDDGAFAQSSQDEDDFGQQPSPEELDENGPDQNGPGLYADGDGDGEGDGGADEANRPDRYAPGPGTAMRGSDSPGYAGLPEWLFHPDDGHDDQRSDARRDAPGNGYPAAATGQGYAPSAATPGPRAGNGGLAASSNGNRASNADQSDDAAQRARAAARDVLSAEHAAD</sequence>
<feature type="compositionally biased region" description="Acidic residues" evidence="1">
    <location>
        <begin position="87"/>
        <end position="97"/>
    </location>
</feature>
<reference evidence="2" key="1">
    <citation type="submission" date="2022-03" db="EMBL/GenBank/DDBJ databases">
        <title>Identification of a novel bacterium isolated from mangrove sediments.</title>
        <authorList>
            <person name="Pan X."/>
        </authorList>
    </citation>
    <scope>NUCLEOTIDE SEQUENCE</scope>
    <source>
        <strain evidence="2">B1949</strain>
    </source>
</reference>
<organism evidence="2 3">
    <name type="scientific">Novosphingobium organovorum</name>
    <dbReference type="NCBI Taxonomy" id="2930092"/>
    <lineage>
        <taxon>Bacteria</taxon>
        <taxon>Pseudomonadati</taxon>
        <taxon>Pseudomonadota</taxon>
        <taxon>Alphaproteobacteria</taxon>
        <taxon>Sphingomonadales</taxon>
        <taxon>Sphingomonadaceae</taxon>
        <taxon>Novosphingobium</taxon>
    </lineage>
</organism>
<dbReference type="RefSeq" id="WP_244021855.1">
    <property type="nucleotide sequence ID" value="NZ_JALHLF010000059.1"/>
</dbReference>
<gene>
    <name evidence="2" type="ORF">MTR62_13805</name>
</gene>
<evidence type="ECO:0000256" key="1">
    <source>
        <dbReference type="SAM" id="MobiDB-lite"/>
    </source>
</evidence>
<protein>
    <submittedName>
        <fullName evidence="2">Uncharacterized protein</fullName>
    </submittedName>
</protein>